<proteinExistence type="predicted"/>
<dbReference type="EMBL" id="MHLO01000029">
    <property type="protein sequence ID" value="OGZ11794.1"/>
    <property type="molecule type" value="Genomic_DNA"/>
</dbReference>
<comment type="caution">
    <text evidence="1">The sequence shown here is derived from an EMBL/GenBank/DDBJ whole genome shotgun (WGS) entry which is preliminary data.</text>
</comment>
<protein>
    <submittedName>
        <fullName evidence="1">Uncharacterized protein</fullName>
    </submittedName>
</protein>
<sequence length="61" mass="7216">MFGPRKGTWWLKSETDPRWNCGGDGYVGGFVMPCECEQRLKELKREYGRPPKDLEWGYMKD</sequence>
<name>A0A1G2DDS8_9BACT</name>
<accession>A0A1G2DDS8</accession>
<organism evidence="1 2">
    <name type="scientific">Candidatus Lloydbacteria bacterium RIFCSPHIGHO2_02_FULL_54_17</name>
    <dbReference type="NCBI Taxonomy" id="1798664"/>
    <lineage>
        <taxon>Bacteria</taxon>
        <taxon>Candidatus Lloydiibacteriota</taxon>
    </lineage>
</organism>
<evidence type="ECO:0000313" key="2">
    <source>
        <dbReference type="Proteomes" id="UP000178636"/>
    </source>
</evidence>
<gene>
    <name evidence="1" type="ORF">A3C93_02575</name>
</gene>
<evidence type="ECO:0000313" key="1">
    <source>
        <dbReference type="EMBL" id="OGZ11794.1"/>
    </source>
</evidence>
<dbReference type="STRING" id="1798664.A3C93_02575"/>
<reference evidence="1 2" key="1">
    <citation type="journal article" date="2016" name="Nat. Commun.">
        <title>Thousands of microbial genomes shed light on interconnected biogeochemical processes in an aquifer system.</title>
        <authorList>
            <person name="Anantharaman K."/>
            <person name="Brown C.T."/>
            <person name="Hug L.A."/>
            <person name="Sharon I."/>
            <person name="Castelle C.J."/>
            <person name="Probst A.J."/>
            <person name="Thomas B.C."/>
            <person name="Singh A."/>
            <person name="Wilkins M.J."/>
            <person name="Karaoz U."/>
            <person name="Brodie E.L."/>
            <person name="Williams K.H."/>
            <person name="Hubbard S.S."/>
            <person name="Banfield J.F."/>
        </authorList>
    </citation>
    <scope>NUCLEOTIDE SEQUENCE [LARGE SCALE GENOMIC DNA]</scope>
</reference>
<dbReference type="AlphaFoldDB" id="A0A1G2DDS8"/>
<dbReference type="Proteomes" id="UP000178636">
    <property type="component" value="Unassembled WGS sequence"/>
</dbReference>